<accession>A0A0S6UE57</accession>
<proteinExistence type="predicted"/>
<gene>
    <name evidence="1" type="ORF">MTY_2418</name>
</gene>
<name>A0A0S6UE57_NEOTH</name>
<evidence type="ECO:0000313" key="1">
    <source>
        <dbReference type="EMBL" id="GAF27077.1"/>
    </source>
</evidence>
<dbReference type="AlphaFoldDB" id="A0A0S6UE57"/>
<sequence length="46" mass="5257">MSMGINKNKNNKGQSINLHLDCNFSLSILPYLTRLTYFNPGQLPIF</sequence>
<protein>
    <submittedName>
        <fullName evidence="1">Uncharacterized protein</fullName>
    </submittedName>
</protein>
<organism evidence="1">
    <name type="scientific">Moorella thermoacetica Y72</name>
    <dbReference type="NCBI Taxonomy" id="1325331"/>
    <lineage>
        <taxon>Bacteria</taxon>
        <taxon>Bacillati</taxon>
        <taxon>Bacillota</taxon>
        <taxon>Clostridia</taxon>
        <taxon>Neomoorellales</taxon>
        <taxon>Neomoorellaceae</taxon>
        <taxon>Neomoorella</taxon>
    </lineage>
</organism>
<reference evidence="1" key="1">
    <citation type="journal article" date="2014" name="Gene">
        <title>Genome-guided analysis of transformation efficiency and carbon dioxide assimilation by Moorella thermoacetica Y72.</title>
        <authorList>
            <person name="Tsukahara K."/>
            <person name="Kita A."/>
            <person name="Nakashimada Y."/>
            <person name="Hoshino T."/>
            <person name="Murakami K."/>
        </authorList>
    </citation>
    <scope>NUCLEOTIDE SEQUENCE [LARGE SCALE GENOMIC DNA]</scope>
    <source>
        <strain evidence="1">Y72</strain>
    </source>
</reference>
<dbReference type="EMBL" id="DF238840">
    <property type="protein sequence ID" value="GAF27077.1"/>
    <property type="molecule type" value="Genomic_DNA"/>
</dbReference>
<dbReference type="Proteomes" id="UP000063718">
    <property type="component" value="Unassembled WGS sequence"/>
</dbReference>